<dbReference type="Proteomes" id="UP001310594">
    <property type="component" value="Unassembled WGS sequence"/>
</dbReference>
<gene>
    <name evidence="2" type="ORF">LTR97_008853</name>
</gene>
<dbReference type="AlphaFoldDB" id="A0AAN7W0X1"/>
<protein>
    <submittedName>
        <fullName evidence="2">Uncharacterized protein</fullName>
    </submittedName>
</protein>
<accession>A0AAN7W0X1</accession>
<feature type="compositionally biased region" description="Acidic residues" evidence="1">
    <location>
        <begin position="172"/>
        <end position="195"/>
    </location>
</feature>
<organism evidence="2 3">
    <name type="scientific">Elasticomyces elasticus</name>
    <dbReference type="NCBI Taxonomy" id="574655"/>
    <lineage>
        <taxon>Eukaryota</taxon>
        <taxon>Fungi</taxon>
        <taxon>Dikarya</taxon>
        <taxon>Ascomycota</taxon>
        <taxon>Pezizomycotina</taxon>
        <taxon>Dothideomycetes</taxon>
        <taxon>Dothideomycetidae</taxon>
        <taxon>Mycosphaerellales</taxon>
        <taxon>Teratosphaeriaceae</taxon>
        <taxon>Elasticomyces</taxon>
    </lineage>
</organism>
<evidence type="ECO:0000313" key="3">
    <source>
        <dbReference type="Proteomes" id="UP001310594"/>
    </source>
</evidence>
<feature type="region of interest" description="Disordered" evidence="1">
    <location>
        <begin position="168"/>
        <end position="195"/>
    </location>
</feature>
<dbReference type="EMBL" id="JAVRQU010000014">
    <property type="protein sequence ID" value="KAK5695347.1"/>
    <property type="molecule type" value="Genomic_DNA"/>
</dbReference>
<sequence length="235" mass="27000">MATAVQPVFDIAELFDTIMIQVSPQQLFVNIRVCKGWSNYITRSKALQIHMFLLPGSAASSYKDVELNPWRHMLVDAYGPKNMPTKKYLKPLFKKDARLKTGWASPESSLRKTLLARPTVKDAKLSAMITIGCASMWPLEEGFRCTLGALEGVIRRTIKGLDEEERFKEEFKEVEEDDEESDEDEKEEEEESDEYGEYYRWVSSCSVYSTRVYRDGVWRGDDKITREGEKGRALG</sequence>
<name>A0AAN7W0X1_9PEZI</name>
<evidence type="ECO:0000313" key="2">
    <source>
        <dbReference type="EMBL" id="KAK5695347.1"/>
    </source>
</evidence>
<comment type="caution">
    <text evidence="2">The sequence shown here is derived from an EMBL/GenBank/DDBJ whole genome shotgun (WGS) entry which is preliminary data.</text>
</comment>
<evidence type="ECO:0000256" key="1">
    <source>
        <dbReference type="SAM" id="MobiDB-lite"/>
    </source>
</evidence>
<reference evidence="2" key="1">
    <citation type="submission" date="2023-08" db="EMBL/GenBank/DDBJ databases">
        <title>Black Yeasts Isolated from many extreme environments.</title>
        <authorList>
            <person name="Coleine C."/>
            <person name="Stajich J.E."/>
            <person name="Selbmann L."/>
        </authorList>
    </citation>
    <scope>NUCLEOTIDE SEQUENCE</scope>
    <source>
        <strain evidence="2">CCFEE 5810</strain>
    </source>
</reference>
<proteinExistence type="predicted"/>